<organism evidence="2 3">
    <name type="scientific">Candidatus Gemmiger excrementipullorum</name>
    <dbReference type="NCBI Taxonomy" id="2838610"/>
    <lineage>
        <taxon>Bacteria</taxon>
        <taxon>Bacillati</taxon>
        <taxon>Bacillota</taxon>
        <taxon>Clostridia</taxon>
        <taxon>Eubacteriales</taxon>
        <taxon>Gemmiger</taxon>
    </lineage>
</organism>
<protein>
    <submittedName>
        <fullName evidence="2">Uncharacterized protein</fullName>
    </submittedName>
</protein>
<accession>A0A9D2BVH3</accession>
<name>A0A9D2BVH3_9FIRM</name>
<dbReference type="Proteomes" id="UP000886751">
    <property type="component" value="Unassembled WGS sequence"/>
</dbReference>
<gene>
    <name evidence="2" type="ORF">H9846_06360</name>
</gene>
<reference evidence="2" key="1">
    <citation type="journal article" date="2021" name="PeerJ">
        <title>Extensive microbial diversity within the chicken gut microbiome revealed by metagenomics and culture.</title>
        <authorList>
            <person name="Gilroy R."/>
            <person name="Ravi A."/>
            <person name="Getino M."/>
            <person name="Pursley I."/>
            <person name="Horton D.L."/>
            <person name="Alikhan N.F."/>
            <person name="Baker D."/>
            <person name="Gharbi K."/>
            <person name="Hall N."/>
            <person name="Watson M."/>
            <person name="Adriaenssens E.M."/>
            <person name="Foster-Nyarko E."/>
            <person name="Jarju S."/>
            <person name="Secka A."/>
            <person name="Antonio M."/>
            <person name="Oren A."/>
            <person name="Chaudhuri R.R."/>
            <person name="La Ragione R."/>
            <person name="Hildebrand F."/>
            <person name="Pallen M.J."/>
        </authorList>
    </citation>
    <scope>NUCLEOTIDE SEQUENCE</scope>
    <source>
        <strain evidence="2">ChiHecec2B26-7398</strain>
    </source>
</reference>
<feature type="compositionally biased region" description="Polar residues" evidence="1">
    <location>
        <begin position="35"/>
        <end position="64"/>
    </location>
</feature>
<comment type="caution">
    <text evidence="2">The sequence shown here is derived from an EMBL/GenBank/DDBJ whole genome shotgun (WGS) entry which is preliminary data.</text>
</comment>
<evidence type="ECO:0000313" key="2">
    <source>
        <dbReference type="EMBL" id="HIX95062.1"/>
    </source>
</evidence>
<dbReference type="AlphaFoldDB" id="A0A9D2BVH3"/>
<feature type="region of interest" description="Disordered" evidence="1">
    <location>
        <begin position="26"/>
        <end position="64"/>
    </location>
</feature>
<proteinExistence type="predicted"/>
<evidence type="ECO:0000313" key="3">
    <source>
        <dbReference type="Proteomes" id="UP000886751"/>
    </source>
</evidence>
<dbReference type="EMBL" id="DXEI01000092">
    <property type="protein sequence ID" value="HIX95062.1"/>
    <property type="molecule type" value="Genomic_DNA"/>
</dbReference>
<sequence>MVNADFERCTDFLARMIEKYGGELDLPKTEENDMNDTIKQGTQGSSGMNPKKFPTSSLTADKTA</sequence>
<evidence type="ECO:0000256" key="1">
    <source>
        <dbReference type="SAM" id="MobiDB-lite"/>
    </source>
</evidence>
<reference evidence="2" key="2">
    <citation type="submission" date="2021-04" db="EMBL/GenBank/DDBJ databases">
        <authorList>
            <person name="Gilroy R."/>
        </authorList>
    </citation>
    <scope>NUCLEOTIDE SEQUENCE</scope>
    <source>
        <strain evidence="2">ChiHecec2B26-7398</strain>
    </source>
</reference>